<protein>
    <submittedName>
        <fullName evidence="1">Uncharacterized protein</fullName>
    </submittedName>
</protein>
<name>A0A6A4I4L1_9AGAR</name>
<proteinExistence type="predicted"/>
<dbReference type="Proteomes" id="UP000799118">
    <property type="component" value="Unassembled WGS sequence"/>
</dbReference>
<dbReference type="EMBL" id="ML769417">
    <property type="protein sequence ID" value="KAE9404368.1"/>
    <property type="molecule type" value="Genomic_DNA"/>
</dbReference>
<reference evidence="1" key="1">
    <citation type="journal article" date="2019" name="Environ. Microbiol.">
        <title>Fungal ecological strategies reflected in gene transcription - a case study of two litter decomposers.</title>
        <authorList>
            <person name="Barbi F."/>
            <person name="Kohler A."/>
            <person name="Barry K."/>
            <person name="Baskaran P."/>
            <person name="Daum C."/>
            <person name="Fauchery L."/>
            <person name="Ihrmark K."/>
            <person name="Kuo A."/>
            <person name="LaButti K."/>
            <person name="Lipzen A."/>
            <person name="Morin E."/>
            <person name="Grigoriev I.V."/>
            <person name="Henrissat B."/>
            <person name="Lindahl B."/>
            <person name="Martin F."/>
        </authorList>
    </citation>
    <scope>NUCLEOTIDE SEQUENCE</scope>
    <source>
        <strain evidence="1">JB14</strain>
    </source>
</reference>
<dbReference type="AlphaFoldDB" id="A0A6A4I4L1"/>
<sequence length="60" mass="6538">MLLGLGRARTFPYCLLAVVTSACGRTELGGVNDGTGIRTCPRCANEFRNFTTIGNLRFVR</sequence>
<keyword evidence="2" id="KW-1185">Reference proteome</keyword>
<organism evidence="1 2">
    <name type="scientific">Gymnopus androsaceus JB14</name>
    <dbReference type="NCBI Taxonomy" id="1447944"/>
    <lineage>
        <taxon>Eukaryota</taxon>
        <taxon>Fungi</taxon>
        <taxon>Dikarya</taxon>
        <taxon>Basidiomycota</taxon>
        <taxon>Agaricomycotina</taxon>
        <taxon>Agaricomycetes</taxon>
        <taxon>Agaricomycetidae</taxon>
        <taxon>Agaricales</taxon>
        <taxon>Marasmiineae</taxon>
        <taxon>Omphalotaceae</taxon>
        <taxon>Gymnopus</taxon>
    </lineage>
</organism>
<dbReference type="PROSITE" id="PS51257">
    <property type="entry name" value="PROKAR_LIPOPROTEIN"/>
    <property type="match status" value="1"/>
</dbReference>
<evidence type="ECO:0000313" key="2">
    <source>
        <dbReference type="Proteomes" id="UP000799118"/>
    </source>
</evidence>
<gene>
    <name evidence="1" type="ORF">BT96DRAFT_916933</name>
</gene>
<accession>A0A6A4I4L1</accession>
<evidence type="ECO:0000313" key="1">
    <source>
        <dbReference type="EMBL" id="KAE9404368.1"/>
    </source>
</evidence>